<keyword evidence="2" id="KW-1185">Reference proteome</keyword>
<dbReference type="RefSeq" id="WP_093841215.1">
    <property type="nucleotide sequence ID" value="NZ_FOLM01000020.1"/>
</dbReference>
<gene>
    <name evidence="1" type="ORF">SAMN05421773_12031</name>
</gene>
<evidence type="ECO:0000313" key="2">
    <source>
        <dbReference type="Proteomes" id="UP000199207"/>
    </source>
</evidence>
<dbReference type="OrthoDB" id="4262898at2"/>
<accession>A0A1I1TLI6</accession>
<evidence type="ECO:0000313" key="1">
    <source>
        <dbReference type="EMBL" id="SFD59395.1"/>
    </source>
</evidence>
<dbReference type="AlphaFoldDB" id="A0A1I1TLI6"/>
<dbReference type="Proteomes" id="UP000199207">
    <property type="component" value="Unassembled WGS sequence"/>
</dbReference>
<sequence>MRELAALIFGPAFQDPEFAAEFARWREQAEAAAGPATTQVINQVTGNAQVQSLIQGQNITFNHP</sequence>
<name>A0A1I1TLI6_9ACTN</name>
<dbReference type="EMBL" id="FOLM01000020">
    <property type="protein sequence ID" value="SFD59395.1"/>
    <property type="molecule type" value="Genomic_DNA"/>
</dbReference>
<organism evidence="1 2">
    <name type="scientific">Streptomyces aidingensis</name>
    <dbReference type="NCBI Taxonomy" id="910347"/>
    <lineage>
        <taxon>Bacteria</taxon>
        <taxon>Bacillati</taxon>
        <taxon>Actinomycetota</taxon>
        <taxon>Actinomycetes</taxon>
        <taxon>Kitasatosporales</taxon>
        <taxon>Streptomycetaceae</taxon>
        <taxon>Streptomyces</taxon>
    </lineage>
</organism>
<proteinExistence type="predicted"/>
<reference evidence="1 2" key="1">
    <citation type="submission" date="2016-10" db="EMBL/GenBank/DDBJ databases">
        <authorList>
            <person name="de Groot N.N."/>
        </authorList>
    </citation>
    <scope>NUCLEOTIDE SEQUENCE [LARGE SCALE GENOMIC DNA]</scope>
    <source>
        <strain evidence="1 2">CGMCC 4.5739</strain>
    </source>
</reference>
<protein>
    <submittedName>
        <fullName evidence="1">Uncharacterized protein</fullName>
    </submittedName>
</protein>